<dbReference type="AlphaFoldDB" id="A0AAD1E7P2"/>
<dbReference type="EMBL" id="CP027750">
    <property type="protein sequence ID" value="AZE30139.1"/>
    <property type="molecule type" value="Genomic_DNA"/>
</dbReference>
<dbReference type="Proteomes" id="UP000280455">
    <property type="component" value="Chromosome"/>
</dbReference>
<evidence type="ECO:0000313" key="2">
    <source>
        <dbReference type="EMBL" id="AZE30139.1"/>
    </source>
</evidence>
<name>A0AAD1E7P2_9PSED</name>
<gene>
    <name evidence="2" type="ORF">C4K07_3354</name>
</gene>
<organism evidence="2 3">
    <name type="scientific">Pseudomonas chlororaphis subsp. aureofaciens</name>
    <dbReference type="NCBI Taxonomy" id="587851"/>
    <lineage>
        <taxon>Bacteria</taxon>
        <taxon>Pseudomonadati</taxon>
        <taxon>Pseudomonadota</taxon>
        <taxon>Gammaproteobacteria</taxon>
        <taxon>Pseudomonadales</taxon>
        <taxon>Pseudomonadaceae</taxon>
        <taxon>Pseudomonas</taxon>
    </lineage>
</organism>
<sequence length="48" mass="5068">MSAAQFTGSLTATRRDLSVAARTIGSYGQLDTGHGRQLRASLSGSRQE</sequence>
<proteinExistence type="predicted"/>
<feature type="region of interest" description="Disordered" evidence="1">
    <location>
        <begin position="26"/>
        <end position="48"/>
    </location>
</feature>
<evidence type="ECO:0000256" key="1">
    <source>
        <dbReference type="SAM" id="MobiDB-lite"/>
    </source>
</evidence>
<accession>A0AAD1E7P2</accession>
<protein>
    <submittedName>
        <fullName evidence="2">Uncharacterized protein</fullName>
    </submittedName>
</protein>
<reference evidence="2 3" key="1">
    <citation type="submission" date="2018-03" db="EMBL/GenBank/DDBJ databases">
        <title>Diversity of phytobeneficial traits revealed by whole-genome analysis of worldwide-isolated phenazine-producing Pseudomonas spp.</title>
        <authorList>
            <person name="Biessy A."/>
            <person name="Novinscak A."/>
            <person name="Blom J."/>
            <person name="Leger G."/>
            <person name="Thomashow L.S."/>
            <person name="Cazorla F.M."/>
            <person name="Josic D."/>
            <person name="Filion M."/>
        </authorList>
    </citation>
    <scope>NUCLEOTIDE SEQUENCE [LARGE SCALE GENOMIC DNA]</scope>
    <source>
        <strain evidence="2 3">ChPhzS24</strain>
    </source>
</reference>
<evidence type="ECO:0000313" key="3">
    <source>
        <dbReference type="Proteomes" id="UP000280455"/>
    </source>
</evidence>